<feature type="coiled-coil region" evidence="1">
    <location>
        <begin position="340"/>
        <end position="406"/>
    </location>
</feature>
<dbReference type="OrthoDB" id="3553547at2759"/>
<feature type="region of interest" description="Disordered" evidence="2">
    <location>
        <begin position="1"/>
        <end position="133"/>
    </location>
</feature>
<feature type="region of interest" description="Disordered" evidence="2">
    <location>
        <begin position="302"/>
        <end position="324"/>
    </location>
</feature>
<keyword evidence="4" id="KW-1185">Reference proteome</keyword>
<dbReference type="EMBL" id="KZ613482">
    <property type="protein sequence ID" value="PMD21194.1"/>
    <property type="molecule type" value="Genomic_DNA"/>
</dbReference>
<dbReference type="Proteomes" id="UP000235672">
    <property type="component" value="Unassembled WGS sequence"/>
</dbReference>
<gene>
    <name evidence="3" type="ORF">NA56DRAFT_134407</name>
</gene>
<accession>A0A2J6Q4U8</accession>
<dbReference type="STRING" id="1745343.A0A2J6Q4U8"/>
<evidence type="ECO:0000256" key="1">
    <source>
        <dbReference type="SAM" id="Coils"/>
    </source>
</evidence>
<feature type="compositionally biased region" description="Pro residues" evidence="2">
    <location>
        <begin position="64"/>
        <end position="82"/>
    </location>
</feature>
<keyword evidence="1" id="KW-0175">Coiled coil</keyword>
<sequence>MSVRVSSGPAVEEDRAQQASLLRGSLTLNEAEEPWSPKKKISEPFFSLHPESGSQQHENMDTSPVPPAMLAAPPPPPPPPVNLPSRPRQNSQPSQMIQLMPRVSSLVAQPPVPPSPQRSVSTDVESGDTPVKSSRVSFRMINSSATSKGHDSQGPGWVAPSNAVVTAESRRIRPGSAAEIEWQRIQKLRVDNWSLRSQIHEMRSHLRLVQRAKSDADDLLIRRMTVQGLNLLHGVDHYSDGQKTLKELMDDCQIARDAYGPLEDDCNCLEDQLSAQEFELNRLEEHFYSRPLEETNLLDRPLTPAEINDPQLYSSSADEGDEEDEYHPLVSLYLSKLGDLDLLRERLDDFLDDKRALEEQRETRRPLGMTLDPESQLLLEHARSDEEDLRRRIQTLQKDVEMMKQDCLSKSLIDEDGEPIKFETQEQRSFDNEEELSPLDQKSEYVKYPLLLPLPGIKPTRDFHYEPRPDEKSDPTTTINPNMKLPPLLHPLKHPNRSAMYNLLSNLEKWNSGARINEWILHRLRESPLDVNLLARIFQGKFGDITDWWEVKVLQVWFTDGTMRDTDGGLRVSANSMTTQAPAISNPSAKQIKIPGGNGAFKGLAFSELVNQSVGSSIDDDEVEIVEYRPRRRRRISNQPLRM</sequence>
<evidence type="ECO:0000256" key="2">
    <source>
        <dbReference type="SAM" id="MobiDB-lite"/>
    </source>
</evidence>
<evidence type="ECO:0000313" key="4">
    <source>
        <dbReference type="Proteomes" id="UP000235672"/>
    </source>
</evidence>
<dbReference type="AlphaFoldDB" id="A0A2J6Q4U8"/>
<protein>
    <submittedName>
        <fullName evidence="3">Uncharacterized protein</fullName>
    </submittedName>
</protein>
<name>A0A2J6Q4U8_9HELO</name>
<organism evidence="3 4">
    <name type="scientific">Hyaloscypha hepaticicola</name>
    <dbReference type="NCBI Taxonomy" id="2082293"/>
    <lineage>
        <taxon>Eukaryota</taxon>
        <taxon>Fungi</taxon>
        <taxon>Dikarya</taxon>
        <taxon>Ascomycota</taxon>
        <taxon>Pezizomycotina</taxon>
        <taxon>Leotiomycetes</taxon>
        <taxon>Helotiales</taxon>
        <taxon>Hyaloscyphaceae</taxon>
        <taxon>Hyaloscypha</taxon>
    </lineage>
</organism>
<proteinExistence type="predicted"/>
<reference evidence="3 4" key="1">
    <citation type="submission" date="2016-05" db="EMBL/GenBank/DDBJ databases">
        <title>A degradative enzymes factory behind the ericoid mycorrhizal symbiosis.</title>
        <authorList>
            <consortium name="DOE Joint Genome Institute"/>
            <person name="Martino E."/>
            <person name="Morin E."/>
            <person name="Grelet G."/>
            <person name="Kuo A."/>
            <person name="Kohler A."/>
            <person name="Daghino S."/>
            <person name="Barry K."/>
            <person name="Choi C."/>
            <person name="Cichocki N."/>
            <person name="Clum A."/>
            <person name="Copeland A."/>
            <person name="Hainaut M."/>
            <person name="Haridas S."/>
            <person name="Labutti K."/>
            <person name="Lindquist E."/>
            <person name="Lipzen A."/>
            <person name="Khouja H.-R."/>
            <person name="Murat C."/>
            <person name="Ohm R."/>
            <person name="Olson A."/>
            <person name="Spatafora J."/>
            <person name="Veneault-Fourrey C."/>
            <person name="Henrissat B."/>
            <person name="Grigoriev I."/>
            <person name="Martin F."/>
            <person name="Perotto S."/>
        </authorList>
    </citation>
    <scope>NUCLEOTIDE SEQUENCE [LARGE SCALE GENOMIC DNA]</scope>
    <source>
        <strain evidence="3 4">UAMH 7357</strain>
    </source>
</reference>
<evidence type="ECO:0000313" key="3">
    <source>
        <dbReference type="EMBL" id="PMD21194.1"/>
    </source>
</evidence>